<keyword evidence="1" id="KW-0812">Transmembrane</keyword>
<gene>
    <name evidence="3" type="primary">BnaC03g64820D</name>
    <name evidence="3" type="ORF">GSBRNA2T00037433001</name>
</gene>
<dbReference type="InterPro" id="IPR045122">
    <property type="entry name" value="Csc1-like"/>
</dbReference>
<sequence>MYIEREIRGYVSSVFAYAWFIKDLKGSFVLRATSNLCSLWTNPFFLPSDECIINVYNQEYESAAAFWPDVHGRVIAALMISQVLLMGLLGTKHAALAAPFLIALPVLTIGFHRFCKGRYEPAFVSRISGESSPSLPFSGKEV</sequence>
<evidence type="ECO:0000256" key="1">
    <source>
        <dbReference type="SAM" id="Phobius"/>
    </source>
</evidence>
<reference evidence="3 4" key="1">
    <citation type="journal article" date="2014" name="Science">
        <title>Plant genetics. Early allopolyploid evolution in the post-Neolithic Brassica napus oilseed genome.</title>
        <authorList>
            <person name="Chalhoub B."/>
            <person name="Denoeud F."/>
            <person name="Liu S."/>
            <person name="Parkin I.A."/>
            <person name="Tang H."/>
            <person name="Wang X."/>
            <person name="Chiquet J."/>
            <person name="Belcram H."/>
            <person name="Tong C."/>
            <person name="Samans B."/>
            <person name="Correa M."/>
            <person name="Da Silva C."/>
            <person name="Just J."/>
            <person name="Falentin C."/>
            <person name="Koh C.S."/>
            <person name="Le Clainche I."/>
            <person name="Bernard M."/>
            <person name="Bento P."/>
            <person name="Noel B."/>
            <person name="Labadie K."/>
            <person name="Alberti A."/>
            <person name="Charles M."/>
            <person name="Arnaud D."/>
            <person name="Guo H."/>
            <person name="Daviaud C."/>
            <person name="Alamery S."/>
            <person name="Jabbari K."/>
            <person name="Zhao M."/>
            <person name="Edger P.P."/>
            <person name="Chelaifa H."/>
            <person name="Tack D."/>
            <person name="Lassalle G."/>
            <person name="Mestiri I."/>
            <person name="Schnel N."/>
            <person name="Le Paslier M.C."/>
            <person name="Fan G."/>
            <person name="Renault V."/>
            <person name="Bayer P.E."/>
            <person name="Golicz A.A."/>
            <person name="Manoli S."/>
            <person name="Lee T.H."/>
            <person name="Thi V.H."/>
            <person name="Chalabi S."/>
            <person name="Hu Q."/>
            <person name="Fan C."/>
            <person name="Tollenaere R."/>
            <person name="Lu Y."/>
            <person name="Battail C."/>
            <person name="Shen J."/>
            <person name="Sidebottom C.H."/>
            <person name="Wang X."/>
            <person name="Canaguier A."/>
            <person name="Chauveau A."/>
            <person name="Berard A."/>
            <person name="Deniot G."/>
            <person name="Guan M."/>
            <person name="Liu Z."/>
            <person name="Sun F."/>
            <person name="Lim Y.P."/>
            <person name="Lyons E."/>
            <person name="Town C.D."/>
            <person name="Bancroft I."/>
            <person name="Wang X."/>
            <person name="Meng J."/>
            <person name="Ma J."/>
            <person name="Pires J.C."/>
            <person name="King G.J."/>
            <person name="Brunel D."/>
            <person name="Delourme R."/>
            <person name="Renard M."/>
            <person name="Aury J.M."/>
            <person name="Adams K.L."/>
            <person name="Batley J."/>
            <person name="Snowdon R.J."/>
            <person name="Tost J."/>
            <person name="Edwards D."/>
            <person name="Zhou Y."/>
            <person name="Hua W."/>
            <person name="Sharpe A.G."/>
            <person name="Paterson A.H."/>
            <person name="Guan C."/>
            <person name="Wincker P."/>
        </authorList>
    </citation>
    <scope>NUCLEOTIDE SEQUENCE [LARGE SCALE GENOMIC DNA]</scope>
    <source>
        <strain evidence="4">cv. Darmor-bzh</strain>
    </source>
</reference>
<feature type="domain" description="CSC1/OSCA1-like 7TM region" evidence="2">
    <location>
        <begin position="52"/>
        <end position="89"/>
    </location>
</feature>
<dbReference type="PaxDb" id="3708-A0A078GQG5"/>
<dbReference type="AlphaFoldDB" id="A0A078GQG5"/>
<keyword evidence="1" id="KW-0472">Membrane</keyword>
<dbReference type="GO" id="GO:0016020">
    <property type="term" value="C:membrane"/>
    <property type="evidence" value="ECO:0007669"/>
    <property type="project" value="InterPro"/>
</dbReference>
<dbReference type="GO" id="GO:0005227">
    <property type="term" value="F:calcium-activated cation channel activity"/>
    <property type="evidence" value="ECO:0007669"/>
    <property type="project" value="InterPro"/>
</dbReference>
<organism evidence="3 4">
    <name type="scientific">Brassica napus</name>
    <name type="common">Rape</name>
    <dbReference type="NCBI Taxonomy" id="3708"/>
    <lineage>
        <taxon>Eukaryota</taxon>
        <taxon>Viridiplantae</taxon>
        <taxon>Streptophyta</taxon>
        <taxon>Embryophyta</taxon>
        <taxon>Tracheophyta</taxon>
        <taxon>Spermatophyta</taxon>
        <taxon>Magnoliopsida</taxon>
        <taxon>eudicotyledons</taxon>
        <taxon>Gunneridae</taxon>
        <taxon>Pentapetalae</taxon>
        <taxon>rosids</taxon>
        <taxon>malvids</taxon>
        <taxon>Brassicales</taxon>
        <taxon>Brassicaceae</taxon>
        <taxon>Brassiceae</taxon>
        <taxon>Brassica</taxon>
    </lineage>
</organism>
<dbReference type="Gramene" id="CDY27442">
    <property type="protein sequence ID" value="CDY27442"/>
    <property type="gene ID" value="GSBRNA2T00037433001"/>
</dbReference>
<evidence type="ECO:0000313" key="3">
    <source>
        <dbReference type="EMBL" id="CDY27442.1"/>
    </source>
</evidence>
<protein>
    <submittedName>
        <fullName evidence="3">BnaC03g64820D protein</fullName>
    </submittedName>
</protein>
<evidence type="ECO:0000313" key="4">
    <source>
        <dbReference type="Proteomes" id="UP000028999"/>
    </source>
</evidence>
<dbReference type="Proteomes" id="UP000028999">
    <property type="component" value="Unassembled WGS sequence"/>
</dbReference>
<evidence type="ECO:0000259" key="2">
    <source>
        <dbReference type="Pfam" id="PF02714"/>
    </source>
</evidence>
<dbReference type="PANTHER" id="PTHR13018">
    <property type="entry name" value="PROBABLE MEMBRANE PROTEIN DUF221-RELATED"/>
    <property type="match status" value="1"/>
</dbReference>
<dbReference type="EMBL" id="LK032204">
    <property type="protein sequence ID" value="CDY27442.1"/>
    <property type="molecule type" value="Genomic_DNA"/>
</dbReference>
<dbReference type="Pfam" id="PF02714">
    <property type="entry name" value="RSN1_7TM"/>
    <property type="match status" value="1"/>
</dbReference>
<dbReference type="PANTHER" id="PTHR13018:SF111">
    <property type="entry name" value="CALCIUM PERMEABLE STRESS-GATED CATION CHANNEL 1"/>
    <property type="match status" value="1"/>
</dbReference>
<feature type="transmembrane region" description="Helical" evidence="1">
    <location>
        <begin position="95"/>
        <end position="115"/>
    </location>
</feature>
<keyword evidence="4" id="KW-1185">Reference proteome</keyword>
<dbReference type="InterPro" id="IPR003864">
    <property type="entry name" value="CSC1/OSCA1-like_7TM"/>
</dbReference>
<proteinExistence type="predicted"/>
<name>A0A078GQG5_BRANA</name>
<dbReference type="STRING" id="3708.A0A078GQG5"/>
<accession>A0A078GQG5</accession>
<keyword evidence="1" id="KW-1133">Transmembrane helix</keyword>